<organism evidence="2 3">
    <name type="scientific">Pelobium manganitolerans</name>
    <dbReference type="NCBI Taxonomy" id="1842495"/>
    <lineage>
        <taxon>Bacteria</taxon>
        <taxon>Pseudomonadati</taxon>
        <taxon>Bacteroidota</taxon>
        <taxon>Sphingobacteriia</taxon>
        <taxon>Sphingobacteriales</taxon>
        <taxon>Sphingobacteriaceae</taxon>
        <taxon>Pelobium</taxon>
    </lineage>
</organism>
<dbReference type="InterPro" id="IPR028994">
    <property type="entry name" value="Integrin_alpha_N"/>
</dbReference>
<gene>
    <name evidence="2" type="ORF">BCY91_04540</name>
</gene>
<dbReference type="Pfam" id="PF13517">
    <property type="entry name" value="FG-GAP_3"/>
    <property type="match status" value="2"/>
</dbReference>
<evidence type="ECO:0000313" key="3">
    <source>
        <dbReference type="Proteomes" id="UP000283433"/>
    </source>
</evidence>
<sequence>MSVAILFASCEKEQLPGVSPHSNSKELVEFAFLQSNNPGLDRDYICVVDGQNLTMQVPKGVDLGSLVPTFKLSEEATLRIGNEEIRSDQTAINVSKTNNITIVAGNGSMVRYNCSVLLVGLVQDFAANSKTSYYNYIQNNLYIDLASVITKTSLNVAYHEDAYTARAYADFDKDGDMDIIAGASNTYGKAPVELEYYKNDVFSFAKDQSVFNGAVPTMLNPRKAIVGDFDKNGWLDVFFVGSGFDAGSYTGETAKILMNNNGKFTSKDISLAKGYIASAAAGDIDNDGDLDLFITDNKSISRFLINDGKGNFTEDLSIYPSDLWGKAYYASELYDVNNDGYLDIVTGGHEHNSAQTMILLGNASGKFMTSKMLAIPAVFGFGVVVDIDFIDYDKDGKTDVLVTRTGDGKGEQGYYKGYYLQLMQNQGSKFADVTKTAFGSDGASASAKWINLVRVQDLDKDGSPDISTDDQFYGLSWTNKNGTFVRNGSK</sequence>
<dbReference type="InterPro" id="IPR013517">
    <property type="entry name" value="FG-GAP"/>
</dbReference>
<keyword evidence="1" id="KW-0732">Signal</keyword>
<evidence type="ECO:0000313" key="2">
    <source>
        <dbReference type="EMBL" id="RKD16155.1"/>
    </source>
</evidence>
<dbReference type="Proteomes" id="UP000283433">
    <property type="component" value="Unassembled WGS sequence"/>
</dbReference>
<evidence type="ECO:0008006" key="4">
    <source>
        <dbReference type="Google" id="ProtNLM"/>
    </source>
</evidence>
<dbReference type="Gene3D" id="2.60.40.2340">
    <property type="match status" value="1"/>
</dbReference>
<dbReference type="SUPFAM" id="SSF69318">
    <property type="entry name" value="Integrin alpha N-terminal domain"/>
    <property type="match status" value="1"/>
</dbReference>
<dbReference type="PANTHER" id="PTHR44103">
    <property type="entry name" value="PROPROTEIN CONVERTASE P"/>
    <property type="match status" value="1"/>
</dbReference>
<dbReference type="AlphaFoldDB" id="A0A419S5N1"/>
<dbReference type="PANTHER" id="PTHR44103:SF1">
    <property type="entry name" value="PROPROTEIN CONVERTASE P"/>
    <property type="match status" value="1"/>
</dbReference>
<evidence type="ECO:0000256" key="1">
    <source>
        <dbReference type="ARBA" id="ARBA00022729"/>
    </source>
</evidence>
<accession>A0A419S5N1</accession>
<keyword evidence="3" id="KW-1185">Reference proteome</keyword>
<protein>
    <recommendedName>
        <fullName evidence="4">VCBS repeat-containing protein</fullName>
    </recommendedName>
</protein>
<proteinExistence type="predicted"/>
<reference evidence="2 3" key="1">
    <citation type="submission" date="2016-07" db="EMBL/GenBank/DDBJ databases">
        <title>Genome of Pelobium manganitolerans.</title>
        <authorList>
            <person name="Wu S."/>
            <person name="Wang G."/>
        </authorList>
    </citation>
    <scope>NUCLEOTIDE SEQUENCE [LARGE SCALE GENOMIC DNA]</scope>
    <source>
        <strain evidence="2 3">YS-25</strain>
    </source>
</reference>
<dbReference type="EMBL" id="MBTA01000023">
    <property type="protein sequence ID" value="RKD16155.1"/>
    <property type="molecule type" value="Genomic_DNA"/>
</dbReference>
<comment type="caution">
    <text evidence="2">The sequence shown here is derived from an EMBL/GenBank/DDBJ whole genome shotgun (WGS) entry which is preliminary data.</text>
</comment>
<dbReference type="Gene3D" id="2.130.10.130">
    <property type="entry name" value="Integrin alpha, N-terminal"/>
    <property type="match status" value="1"/>
</dbReference>
<name>A0A419S5N1_9SPHI</name>